<gene>
    <name evidence="5" type="ORF">JM946_21140</name>
</gene>
<dbReference type="InterPro" id="IPR036388">
    <property type="entry name" value="WH-like_DNA-bd_sf"/>
</dbReference>
<organism evidence="5 6">
    <name type="scientific">Steroidobacter gossypii</name>
    <dbReference type="NCBI Taxonomy" id="2805490"/>
    <lineage>
        <taxon>Bacteria</taxon>
        <taxon>Pseudomonadati</taxon>
        <taxon>Pseudomonadota</taxon>
        <taxon>Gammaproteobacteria</taxon>
        <taxon>Steroidobacterales</taxon>
        <taxon>Steroidobacteraceae</taxon>
        <taxon>Steroidobacter</taxon>
    </lineage>
</organism>
<sequence length="134" mass="14711">MVPFRIKLDPGQSIFEQVCFAATRAILAGELKPGEAFPSVRALAVALKIHPNTAHKVVQHLIQDRWLIVKPGLGTLVAQPPKARSGDRKRLLEQDIEQLVVEAIRVGATLDDVLAAVTEQWRGLQRLKAVSHGD</sequence>
<keyword evidence="6" id="KW-1185">Reference proteome</keyword>
<name>A0ABS1X1Z8_9GAMM</name>
<evidence type="ECO:0000313" key="6">
    <source>
        <dbReference type="Proteomes" id="UP000661077"/>
    </source>
</evidence>
<keyword evidence="1" id="KW-0805">Transcription regulation</keyword>
<dbReference type="Gene3D" id="1.10.10.10">
    <property type="entry name" value="Winged helix-like DNA-binding domain superfamily/Winged helix DNA-binding domain"/>
    <property type="match status" value="1"/>
</dbReference>
<dbReference type="PROSITE" id="PS50949">
    <property type="entry name" value="HTH_GNTR"/>
    <property type="match status" value="1"/>
</dbReference>
<dbReference type="SUPFAM" id="SSF46785">
    <property type="entry name" value="Winged helix' DNA-binding domain"/>
    <property type="match status" value="1"/>
</dbReference>
<evidence type="ECO:0000259" key="4">
    <source>
        <dbReference type="PROSITE" id="PS50949"/>
    </source>
</evidence>
<feature type="domain" description="HTH gntR-type" evidence="4">
    <location>
        <begin position="12"/>
        <end position="80"/>
    </location>
</feature>
<dbReference type="Proteomes" id="UP000661077">
    <property type="component" value="Unassembled WGS sequence"/>
</dbReference>
<dbReference type="SMART" id="SM00345">
    <property type="entry name" value="HTH_GNTR"/>
    <property type="match status" value="1"/>
</dbReference>
<dbReference type="RefSeq" id="WP_203169367.1">
    <property type="nucleotide sequence ID" value="NZ_JAEVLS010000005.1"/>
</dbReference>
<keyword evidence="2" id="KW-0238">DNA-binding</keyword>
<evidence type="ECO:0000256" key="1">
    <source>
        <dbReference type="ARBA" id="ARBA00023015"/>
    </source>
</evidence>
<evidence type="ECO:0000313" key="5">
    <source>
        <dbReference type="EMBL" id="MBM0107250.1"/>
    </source>
</evidence>
<dbReference type="PANTHER" id="PTHR38445:SF9">
    <property type="entry name" value="HTH-TYPE TRANSCRIPTIONAL REPRESSOR YTRA"/>
    <property type="match status" value="1"/>
</dbReference>
<dbReference type="InterPro" id="IPR036390">
    <property type="entry name" value="WH_DNA-bd_sf"/>
</dbReference>
<dbReference type="InterPro" id="IPR000524">
    <property type="entry name" value="Tscrpt_reg_HTH_GntR"/>
</dbReference>
<dbReference type="PANTHER" id="PTHR38445">
    <property type="entry name" value="HTH-TYPE TRANSCRIPTIONAL REPRESSOR YTRA"/>
    <property type="match status" value="1"/>
</dbReference>
<proteinExistence type="predicted"/>
<dbReference type="Pfam" id="PF00392">
    <property type="entry name" value="GntR"/>
    <property type="match status" value="1"/>
</dbReference>
<reference evidence="5 6" key="1">
    <citation type="journal article" date="2021" name="Int. J. Syst. Evol. Microbiol.">
        <title>Steroidobacter gossypii sp. nov., isolated from soil of cotton cropping field.</title>
        <authorList>
            <person name="Huang R."/>
            <person name="Yang S."/>
            <person name="Zhen C."/>
            <person name="Liu W."/>
        </authorList>
    </citation>
    <scope>NUCLEOTIDE SEQUENCE [LARGE SCALE GENOMIC DNA]</scope>
    <source>
        <strain evidence="5 6">S1-65</strain>
    </source>
</reference>
<comment type="caution">
    <text evidence="5">The sequence shown here is derived from an EMBL/GenBank/DDBJ whole genome shotgun (WGS) entry which is preliminary data.</text>
</comment>
<evidence type="ECO:0000256" key="2">
    <source>
        <dbReference type="ARBA" id="ARBA00023125"/>
    </source>
</evidence>
<keyword evidence="3" id="KW-0804">Transcription</keyword>
<dbReference type="EMBL" id="JAEVLS010000005">
    <property type="protein sequence ID" value="MBM0107250.1"/>
    <property type="molecule type" value="Genomic_DNA"/>
</dbReference>
<evidence type="ECO:0000256" key="3">
    <source>
        <dbReference type="ARBA" id="ARBA00023163"/>
    </source>
</evidence>
<accession>A0ABS1X1Z8</accession>
<protein>
    <submittedName>
        <fullName evidence="5">GntR family transcriptional regulator</fullName>
    </submittedName>
</protein>